<protein>
    <recommendedName>
        <fullName evidence="4">Tetratricopeptide repeat protein</fullName>
    </recommendedName>
</protein>
<dbReference type="SUPFAM" id="SSF81901">
    <property type="entry name" value="HCP-like"/>
    <property type="match status" value="2"/>
</dbReference>
<feature type="compositionally biased region" description="Basic and acidic residues" evidence="1">
    <location>
        <begin position="268"/>
        <end position="288"/>
    </location>
</feature>
<evidence type="ECO:0000256" key="1">
    <source>
        <dbReference type="SAM" id="MobiDB-lite"/>
    </source>
</evidence>
<comment type="caution">
    <text evidence="2">The sequence shown here is derived from an EMBL/GenBank/DDBJ whole genome shotgun (WGS) entry which is preliminary data.</text>
</comment>
<evidence type="ECO:0000313" key="2">
    <source>
        <dbReference type="EMBL" id="MFC5662328.1"/>
    </source>
</evidence>
<feature type="region of interest" description="Disordered" evidence="1">
    <location>
        <begin position="263"/>
        <end position="288"/>
    </location>
</feature>
<evidence type="ECO:0000313" key="3">
    <source>
        <dbReference type="Proteomes" id="UP001595975"/>
    </source>
</evidence>
<organism evidence="2 3">
    <name type="scientific">Kitasatospora misakiensis</name>
    <dbReference type="NCBI Taxonomy" id="67330"/>
    <lineage>
        <taxon>Bacteria</taxon>
        <taxon>Bacillati</taxon>
        <taxon>Actinomycetota</taxon>
        <taxon>Actinomycetes</taxon>
        <taxon>Kitasatosporales</taxon>
        <taxon>Streptomycetaceae</taxon>
        <taxon>Kitasatospora</taxon>
    </lineage>
</organism>
<dbReference type="RefSeq" id="WP_380223924.1">
    <property type="nucleotide sequence ID" value="NZ_JBHSOF010000003.1"/>
</dbReference>
<reference evidence="3" key="1">
    <citation type="journal article" date="2019" name="Int. J. Syst. Evol. Microbiol.">
        <title>The Global Catalogue of Microorganisms (GCM) 10K type strain sequencing project: providing services to taxonomists for standard genome sequencing and annotation.</title>
        <authorList>
            <consortium name="The Broad Institute Genomics Platform"/>
            <consortium name="The Broad Institute Genome Sequencing Center for Infectious Disease"/>
            <person name="Wu L."/>
            <person name="Ma J."/>
        </authorList>
    </citation>
    <scope>NUCLEOTIDE SEQUENCE [LARGE SCALE GENOMIC DNA]</scope>
    <source>
        <strain evidence="3">CGMCC 4.1437</strain>
    </source>
</reference>
<gene>
    <name evidence="2" type="ORF">ACFP3U_04960</name>
</gene>
<proteinExistence type="predicted"/>
<dbReference type="Pfam" id="PF13181">
    <property type="entry name" value="TPR_8"/>
    <property type="match status" value="1"/>
</dbReference>
<dbReference type="InterPro" id="IPR019734">
    <property type="entry name" value="TPR_rpt"/>
</dbReference>
<accession>A0ABW0WXP6</accession>
<dbReference type="InterPro" id="IPR011990">
    <property type="entry name" value="TPR-like_helical_dom_sf"/>
</dbReference>
<evidence type="ECO:0008006" key="4">
    <source>
        <dbReference type="Google" id="ProtNLM"/>
    </source>
</evidence>
<dbReference type="Gene3D" id="1.25.40.10">
    <property type="entry name" value="Tetratricopeptide repeat domain"/>
    <property type="match status" value="2"/>
</dbReference>
<dbReference type="Proteomes" id="UP001595975">
    <property type="component" value="Unassembled WGS sequence"/>
</dbReference>
<sequence length="288" mass="31111">MEYTARAVDFYVRSGRPESAKALALSRATKGMPGANLLVADLLADVMDDRESAESFYRAALAEGDVEAYNNFGCFLSDEDRADEAEEVFLRGVAEGDALSMENLGKHYFDLGENGSAIPALRQAVDAGRENALAFLARAEARAGCTEDARRHAHEAVDRDVPSAHLALAESLAAEPAEADSVIDESYTRALRSEDDGAPFSYARWLHDVGRLEEALALYRRAADEGELHALLNMGLVLDLLGDSDEALAAYRRGAEAGDLESAAELARALEEAEREDRADRPTGESEA</sequence>
<keyword evidence="3" id="KW-1185">Reference proteome</keyword>
<dbReference type="EMBL" id="JBHSOF010000003">
    <property type="protein sequence ID" value="MFC5662328.1"/>
    <property type="molecule type" value="Genomic_DNA"/>
</dbReference>
<name>A0ABW0WXP6_9ACTN</name>